<protein>
    <submittedName>
        <fullName evidence="2">DUF4199 domain-containing protein</fullName>
    </submittedName>
</protein>
<keyword evidence="1" id="KW-1133">Transmembrane helix</keyword>
<dbReference type="Pfam" id="PF13858">
    <property type="entry name" value="DUF4199"/>
    <property type="match status" value="1"/>
</dbReference>
<dbReference type="EMBL" id="QWGB01000005">
    <property type="protein sequence ID" value="RIJ24520.1"/>
    <property type="molecule type" value="Genomic_DNA"/>
</dbReference>
<evidence type="ECO:0000313" key="2">
    <source>
        <dbReference type="EMBL" id="RIJ24520.1"/>
    </source>
</evidence>
<name>A0A399R035_9PROT</name>
<evidence type="ECO:0000256" key="1">
    <source>
        <dbReference type="SAM" id="Phobius"/>
    </source>
</evidence>
<feature type="transmembrane region" description="Helical" evidence="1">
    <location>
        <begin position="37"/>
        <end position="57"/>
    </location>
</feature>
<gene>
    <name evidence="2" type="ORF">D1224_09900</name>
</gene>
<keyword evidence="3" id="KW-1185">Reference proteome</keyword>
<keyword evidence="1" id="KW-0472">Membrane</keyword>
<dbReference type="RefSeq" id="WP_119379709.1">
    <property type="nucleotide sequence ID" value="NZ_QWGB01000005.1"/>
</dbReference>
<evidence type="ECO:0000313" key="3">
    <source>
        <dbReference type="Proteomes" id="UP000265431"/>
    </source>
</evidence>
<dbReference type="AlphaFoldDB" id="A0A399R035"/>
<comment type="caution">
    <text evidence="2">The sequence shown here is derived from an EMBL/GenBank/DDBJ whole genome shotgun (WGS) entry which is preliminary data.</text>
</comment>
<feature type="transmembrane region" description="Helical" evidence="1">
    <location>
        <begin position="69"/>
        <end position="92"/>
    </location>
</feature>
<organism evidence="2 3">
    <name type="scientific">Henriciella barbarensis</name>
    <dbReference type="NCBI Taxonomy" id="86342"/>
    <lineage>
        <taxon>Bacteria</taxon>
        <taxon>Pseudomonadati</taxon>
        <taxon>Pseudomonadota</taxon>
        <taxon>Alphaproteobacteria</taxon>
        <taxon>Hyphomonadales</taxon>
        <taxon>Hyphomonadaceae</taxon>
        <taxon>Henriciella</taxon>
    </lineage>
</organism>
<feature type="transmembrane region" description="Helical" evidence="1">
    <location>
        <begin position="147"/>
        <end position="169"/>
    </location>
</feature>
<dbReference type="InterPro" id="IPR025250">
    <property type="entry name" value="DUF4199"/>
</dbReference>
<dbReference type="OrthoDB" id="6384283at2"/>
<reference evidence="2 3" key="1">
    <citation type="submission" date="2018-08" db="EMBL/GenBank/DDBJ databases">
        <title>Henriciella mobilis sp. nov., isolated from seawater.</title>
        <authorList>
            <person name="Cheng H."/>
            <person name="Wu Y.-H."/>
            <person name="Xu X.-W."/>
            <person name="Guo L.-L."/>
        </authorList>
    </citation>
    <scope>NUCLEOTIDE SEQUENCE [LARGE SCALE GENOMIC DNA]</scope>
    <source>
        <strain evidence="2 3">CCUG66934</strain>
    </source>
</reference>
<dbReference type="Proteomes" id="UP000265431">
    <property type="component" value="Unassembled WGS sequence"/>
</dbReference>
<keyword evidence="1" id="KW-0812">Transmembrane</keyword>
<proteinExistence type="predicted"/>
<accession>A0A399R035</accession>
<sequence length="180" mass="19087">MLKRILIAGLVAGLITGGFMFTAVVSAGDDFLESGSSSHIYGYASMLVALSLIFFAIKRQRDIAQGGVIKFLPAFGMGLAISAVAGIIYALGWEITLAVTGLDFGTDYAQAGIEQAQADGMSGAELEAYSEKMRGFAEMYANPLFRIPITITEILPIGVLVSLVSALVLRNSRFLPARQA</sequence>